<sequence length="80" mass="8958">MSFSLLGRLPVRMGMGVGISHVTAEITWNPCSPPLMGFFLVWWPKTPCDNSSSTLSLSAFSLNQIPEKNLFKWGWGTREL</sequence>
<dbReference type="EMBL" id="BMAW01032877">
    <property type="protein sequence ID" value="GFU27567.1"/>
    <property type="molecule type" value="Genomic_DNA"/>
</dbReference>
<dbReference type="Proteomes" id="UP000887013">
    <property type="component" value="Unassembled WGS sequence"/>
</dbReference>
<protein>
    <submittedName>
        <fullName evidence="1">Uncharacterized protein</fullName>
    </submittedName>
</protein>
<gene>
    <name evidence="1" type="ORF">NPIL_389991</name>
</gene>
<evidence type="ECO:0000313" key="1">
    <source>
        <dbReference type="EMBL" id="GFU27567.1"/>
    </source>
</evidence>
<accession>A0A8X6QR41</accession>
<keyword evidence="2" id="KW-1185">Reference proteome</keyword>
<proteinExistence type="predicted"/>
<evidence type="ECO:0000313" key="2">
    <source>
        <dbReference type="Proteomes" id="UP000887013"/>
    </source>
</evidence>
<name>A0A8X6QR41_NEPPI</name>
<comment type="caution">
    <text evidence="1">The sequence shown here is derived from an EMBL/GenBank/DDBJ whole genome shotgun (WGS) entry which is preliminary data.</text>
</comment>
<dbReference type="AlphaFoldDB" id="A0A8X6QR41"/>
<reference evidence="1" key="1">
    <citation type="submission" date="2020-08" db="EMBL/GenBank/DDBJ databases">
        <title>Multicomponent nature underlies the extraordinary mechanical properties of spider dragline silk.</title>
        <authorList>
            <person name="Kono N."/>
            <person name="Nakamura H."/>
            <person name="Mori M."/>
            <person name="Yoshida Y."/>
            <person name="Ohtoshi R."/>
            <person name="Malay A.D."/>
            <person name="Moran D.A.P."/>
            <person name="Tomita M."/>
            <person name="Numata K."/>
            <person name="Arakawa K."/>
        </authorList>
    </citation>
    <scope>NUCLEOTIDE SEQUENCE</scope>
</reference>
<organism evidence="1 2">
    <name type="scientific">Nephila pilipes</name>
    <name type="common">Giant wood spider</name>
    <name type="synonym">Nephila maculata</name>
    <dbReference type="NCBI Taxonomy" id="299642"/>
    <lineage>
        <taxon>Eukaryota</taxon>
        <taxon>Metazoa</taxon>
        <taxon>Ecdysozoa</taxon>
        <taxon>Arthropoda</taxon>
        <taxon>Chelicerata</taxon>
        <taxon>Arachnida</taxon>
        <taxon>Araneae</taxon>
        <taxon>Araneomorphae</taxon>
        <taxon>Entelegynae</taxon>
        <taxon>Araneoidea</taxon>
        <taxon>Nephilidae</taxon>
        <taxon>Nephila</taxon>
    </lineage>
</organism>